<keyword evidence="4 7" id="KW-0812">Transmembrane</keyword>
<keyword evidence="3" id="KW-1003">Cell membrane</keyword>
<dbReference type="EMBL" id="JBHSMJ010000020">
    <property type="protein sequence ID" value="MFC5449593.1"/>
    <property type="molecule type" value="Genomic_DNA"/>
</dbReference>
<dbReference type="SUPFAM" id="SSF161098">
    <property type="entry name" value="MetI-like"/>
    <property type="match status" value="2"/>
</dbReference>
<keyword evidence="5 7" id="KW-1133">Transmembrane helix</keyword>
<dbReference type="Pfam" id="PF00528">
    <property type="entry name" value="BPD_transp_1"/>
    <property type="match status" value="2"/>
</dbReference>
<name>A0ABW0K890_9BACL</name>
<dbReference type="PROSITE" id="PS50928">
    <property type="entry name" value="ABC_TM1"/>
    <property type="match status" value="2"/>
</dbReference>
<dbReference type="InterPro" id="IPR000515">
    <property type="entry name" value="MetI-like"/>
</dbReference>
<evidence type="ECO:0000256" key="5">
    <source>
        <dbReference type="ARBA" id="ARBA00022989"/>
    </source>
</evidence>
<feature type="transmembrane region" description="Helical" evidence="7">
    <location>
        <begin position="120"/>
        <end position="149"/>
    </location>
</feature>
<gene>
    <name evidence="9" type="primary">phnE</name>
    <name evidence="9" type="ORF">ACFPOG_15085</name>
</gene>
<feature type="domain" description="ABC transmembrane type-1" evidence="8">
    <location>
        <begin position="333"/>
        <end position="516"/>
    </location>
</feature>
<evidence type="ECO:0000313" key="9">
    <source>
        <dbReference type="EMBL" id="MFC5449593.1"/>
    </source>
</evidence>
<keyword evidence="2 7" id="KW-0813">Transport</keyword>
<feature type="transmembrane region" description="Helical" evidence="7">
    <location>
        <begin position="201"/>
        <end position="221"/>
    </location>
</feature>
<feature type="transmembrane region" description="Helical" evidence="7">
    <location>
        <begin position="385"/>
        <end position="408"/>
    </location>
</feature>
<comment type="subcellular location">
    <subcellularLocation>
        <location evidence="1 7">Cell membrane</location>
        <topology evidence="1 7">Multi-pass membrane protein</topology>
    </subcellularLocation>
</comment>
<dbReference type="InterPro" id="IPR035906">
    <property type="entry name" value="MetI-like_sf"/>
</dbReference>
<feature type="transmembrane region" description="Helical" evidence="7">
    <location>
        <begin position="274"/>
        <end position="298"/>
    </location>
</feature>
<evidence type="ECO:0000313" key="10">
    <source>
        <dbReference type="Proteomes" id="UP001596044"/>
    </source>
</evidence>
<dbReference type="PANTHER" id="PTHR30043:SF1">
    <property type="entry name" value="ABC TRANSPORT SYSTEM PERMEASE PROTEIN P69"/>
    <property type="match status" value="1"/>
</dbReference>
<evidence type="ECO:0000259" key="8">
    <source>
        <dbReference type="PROSITE" id="PS50928"/>
    </source>
</evidence>
<organism evidence="9 10">
    <name type="scientific">Paenibacillus aestuarii</name>
    <dbReference type="NCBI Taxonomy" id="516965"/>
    <lineage>
        <taxon>Bacteria</taxon>
        <taxon>Bacillati</taxon>
        <taxon>Bacillota</taxon>
        <taxon>Bacilli</taxon>
        <taxon>Bacillales</taxon>
        <taxon>Paenibacillaceae</taxon>
        <taxon>Paenibacillus</taxon>
    </lineage>
</organism>
<evidence type="ECO:0000256" key="6">
    <source>
        <dbReference type="ARBA" id="ARBA00023136"/>
    </source>
</evidence>
<feature type="transmembrane region" description="Helical" evidence="7">
    <location>
        <begin position="233"/>
        <end position="254"/>
    </location>
</feature>
<dbReference type="Proteomes" id="UP001596044">
    <property type="component" value="Unassembled WGS sequence"/>
</dbReference>
<feature type="transmembrane region" description="Helical" evidence="7">
    <location>
        <begin position="339"/>
        <end position="359"/>
    </location>
</feature>
<protein>
    <submittedName>
        <fullName evidence="9">Phosphonate ABC transporter, permease protein PhnE</fullName>
    </submittedName>
</protein>
<feature type="transmembrane region" description="Helical" evidence="7">
    <location>
        <begin position="498"/>
        <end position="516"/>
    </location>
</feature>
<comment type="caution">
    <text evidence="9">The sequence shown here is derived from an EMBL/GenBank/DDBJ whole genome shotgun (WGS) entry which is preliminary data.</text>
</comment>
<dbReference type="CDD" id="cd06261">
    <property type="entry name" value="TM_PBP2"/>
    <property type="match status" value="2"/>
</dbReference>
<dbReference type="InterPro" id="IPR005769">
    <property type="entry name" value="PhnE/PtxC"/>
</dbReference>
<dbReference type="PANTHER" id="PTHR30043">
    <property type="entry name" value="PHOSPHONATES TRANSPORT SYSTEM PERMEASE PROTEIN"/>
    <property type="match status" value="1"/>
</dbReference>
<proteinExistence type="inferred from homology"/>
<feature type="domain" description="ABC transmembrane type-1" evidence="8">
    <location>
        <begin position="68"/>
        <end position="251"/>
    </location>
</feature>
<keyword evidence="10" id="KW-1185">Reference proteome</keyword>
<evidence type="ECO:0000256" key="2">
    <source>
        <dbReference type="ARBA" id="ARBA00022448"/>
    </source>
</evidence>
<dbReference type="NCBIfam" id="TIGR01097">
    <property type="entry name" value="PhnE"/>
    <property type="match status" value="2"/>
</dbReference>
<feature type="transmembrane region" description="Helical" evidence="7">
    <location>
        <begin position="74"/>
        <end position="94"/>
    </location>
</feature>
<dbReference type="Gene3D" id="1.10.3720.10">
    <property type="entry name" value="MetI-like"/>
    <property type="match status" value="2"/>
</dbReference>
<evidence type="ECO:0000256" key="7">
    <source>
        <dbReference type="RuleBase" id="RU363032"/>
    </source>
</evidence>
<evidence type="ECO:0000256" key="3">
    <source>
        <dbReference type="ARBA" id="ARBA00022475"/>
    </source>
</evidence>
<feature type="transmembrane region" description="Helical" evidence="7">
    <location>
        <begin position="471"/>
        <end position="492"/>
    </location>
</feature>
<dbReference type="RefSeq" id="WP_333742434.1">
    <property type="nucleotide sequence ID" value="NZ_JAQFVF010000002.1"/>
</dbReference>
<evidence type="ECO:0000256" key="1">
    <source>
        <dbReference type="ARBA" id="ARBA00004651"/>
    </source>
</evidence>
<sequence length="524" mass="57205">MSSATFKRPPRTKLYISLIVLVLFLIGSIYQTEATLTKLVSGTPEIVKFIGEMFPPDWAFFADIWKPMAETLQMSILGTVIGALFAYPMALLAARNVTTTPWLFYPARLIMNLIRTIPDLLYAALFAVLVGFGPTAGTLALIFFTFGILSKLAFESTEAIDPGPLEAMTAVGANKLKLIRFGVIPQVAPTYLAHLLYTFEVSIRASSILGLVGAGGIGLLLKNTLDLFRYDQACAIVIYTLLVVVIIDLVSTRFRNYLLKGSAKPLSPSRTRLYTLLGWIVVLALIVWSLTGLELTGIQPTTWVLMKSMFKGLTHPDWAYVYIPEGEDLLRSLLETLSISYLGNFVSAIVCIPFAFWAASNMSRSRYVSGSGKVFLSIVRTIPEVIMALIFIKAVGPGAFAGVMALGLHSVGMLGKLYAEAIENMDMGPTEAMTAVGANIWQKMAYAVVPQVIPDFISYTLYRFEINVRSATLLGIIGAGGIGTPLVFAINARQWPRVGIIIIGIVITVSIIDYISGTLRKRIV</sequence>
<reference evidence="10" key="1">
    <citation type="journal article" date="2019" name="Int. J. Syst. Evol. Microbiol.">
        <title>The Global Catalogue of Microorganisms (GCM) 10K type strain sequencing project: providing services to taxonomists for standard genome sequencing and annotation.</title>
        <authorList>
            <consortium name="The Broad Institute Genomics Platform"/>
            <consortium name="The Broad Institute Genome Sequencing Center for Infectious Disease"/>
            <person name="Wu L."/>
            <person name="Ma J."/>
        </authorList>
    </citation>
    <scope>NUCLEOTIDE SEQUENCE [LARGE SCALE GENOMIC DNA]</scope>
    <source>
        <strain evidence="10">KACC 11904</strain>
    </source>
</reference>
<comment type="similarity">
    <text evidence="7">Belongs to the binding-protein-dependent transport system permease family.</text>
</comment>
<keyword evidence="6 7" id="KW-0472">Membrane</keyword>
<accession>A0ABW0K890</accession>
<evidence type="ECO:0000256" key="4">
    <source>
        <dbReference type="ARBA" id="ARBA00022692"/>
    </source>
</evidence>
<feature type="transmembrane region" description="Helical" evidence="7">
    <location>
        <begin position="12"/>
        <end position="30"/>
    </location>
</feature>